<evidence type="ECO:0000256" key="1">
    <source>
        <dbReference type="SAM" id="MobiDB-lite"/>
    </source>
</evidence>
<feature type="compositionally biased region" description="Polar residues" evidence="1">
    <location>
        <begin position="1"/>
        <end position="12"/>
    </location>
</feature>
<comment type="caution">
    <text evidence="2">The sequence shown here is derived from an EMBL/GenBank/DDBJ whole genome shotgun (WGS) entry which is preliminary data.</text>
</comment>
<evidence type="ECO:0000313" key="3">
    <source>
        <dbReference type="EMBL" id="CAF3855950.1"/>
    </source>
</evidence>
<evidence type="ECO:0000313" key="2">
    <source>
        <dbReference type="EMBL" id="CAF1090442.1"/>
    </source>
</evidence>
<organism evidence="2 4">
    <name type="scientific">Didymodactylos carnosus</name>
    <dbReference type="NCBI Taxonomy" id="1234261"/>
    <lineage>
        <taxon>Eukaryota</taxon>
        <taxon>Metazoa</taxon>
        <taxon>Spiralia</taxon>
        <taxon>Gnathifera</taxon>
        <taxon>Rotifera</taxon>
        <taxon>Eurotatoria</taxon>
        <taxon>Bdelloidea</taxon>
        <taxon>Philodinida</taxon>
        <taxon>Philodinidae</taxon>
        <taxon>Didymodactylos</taxon>
    </lineage>
</organism>
<dbReference type="EMBL" id="CAJNOQ010005217">
    <property type="protein sequence ID" value="CAF1090442.1"/>
    <property type="molecule type" value="Genomic_DNA"/>
</dbReference>
<dbReference type="Proteomes" id="UP000681722">
    <property type="component" value="Unassembled WGS sequence"/>
</dbReference>
<accession>A0A814NH54</accession>
<reference evidence="2" key="1">
    <citation type="submission" date="2021-02" db="EMBL/GenBank/DDBJ databases">
        <authorList>
            <person name="Nowell W R."/>
        </authorList>
    </citation>
    <scope>NUCLEOTIDE SEQUENCE</scope>
</reference>
<protein>
    <submittedName>
        <fullName evidence="2">Uncharacterized protein</fullName>
    </submittedName>
</protein>
<feature type="region of interest" description="Disordered" evidence="1">
    <location>
        <begin position="1"/>
        <end position="25"/>
    </location>
</feature>
<dbReference type="AlphaFoldDB" id="A0A814NH54"/>
<name>A0A814NH54_9BILA</name>
<dbReference type="OrthoDB" id="9997648at2759"/>
<keyword evidence="4" id="KW-1185">Reference proteome</keyword>
<sequence>MERSTTISSTNNEQDDPCEGHPFFTPDLDYRTAPTTVTLDNRNAYCPRTITPSNIARVTVLPVFRPSSSLALPLSAEPNNSLSNDTIDIQPPLLLCNVPKEELSQFQLTHREPYVYLSSFELIEKNFEFMTRNTDSFLISVYRQLLQDVSLKWNISIPLLDYNLERFRQCAKKCLEQLQQQQRKEQLQLVPHLPTKATFSLEELPLILEFYLQIDVEETIFCSKRPEIHYCLQVCDRLDCSCCHPLYPRLYPEQTPAILFNWKEKYQFLNGYQTILNCPATCETSNIIYALTCPCERFDYVGATMESNPSKMAGATYDTEEQRIIDRIKCLAFREARDAAATFINRHWVAEKVHRSIQFVTDWWQKSYDQCFADYSNGGRKLKLSQASQDIILKASGQQRKSCSVMGKEIAEKQKEYMSLEEQLIISVTERRIETISCYCITA</sequence>
<dbReference type="EMBL" id="CAJOBC010005217">
    <property type="protein sequence ID" value="CAF3855950.1"/>
    <property type="molecule type" value="Genomic_DNA"/>
</dbReference>
<proteinExistence type="predicted"/>
<evidence type="ECO:0000313" key="4">
    <source>
        <dbReference type="Proteomes" id="UP000663829"/>
    </source>
</evidence>
<dbReference type="Proteomes" id="UP000663829">
    <property type="component" value="Unassembled WGS sequence"/>
</dbReference>
<gene>
    <name evidence="2" type="ORF">GPM918_LOCUS18230</name>
    <name evidence="3" type="ORF">SRO942_LOCUS18227</name>
</gene>